<feature type="domain" description="TonB-dependent receptor-like beta-barrel" evidence="9">
    <location>
        <begin position="660"/>
        <end position="1154"/>
    </location>
</feature>
<evidence type="ECO:0000256" key="2">
    <source>
        <dbReference type="ARBA" id="ARBA00022729"/>
    </source>
</evidence>
<feature type="signal peptide" evidence="8">
    <location>
        <begin position="1"/>
        <end position="30"/>
    </location>
</feature>
<dbReference type="PANTHER" id="PTHR40980">
    <property type="entry name" value="PLUG DOMAIN-CONTAINING PROTEIN"/>
    <property type="match status" value="1"/>
</dbReference>
<keyword evidence="4 6" id="KW-0472">Membrane</keyword>
<evidence type="ECO:0000256" key="8">
    <source>
        <dbReference type="SAM" id="SignalP"/>
    </source>
</evidence>
<dbReference type="RefSeq" id="WP_163957982.1">
    <property type="nucleotide sequence ID" value="NZ_BAAAES010000012.1"/>
</dbReference>
<dbReference type="InterPro" id="IPR037066">
    <property type="entry name" value="Plug_dom_sf"/>
</dbReference>
<accession>A0ABP3T4W1</accession>
<evidence type="ECO:0000256" key="3">
    <source>
        <dbReference type="ARBA" id="ARBA00023077"/>
    </source>
</evidence>
<dbReference type="Gene3D" id="2.40.170.20">
    <property type="entry name" value="TonB-dependent receptor, beta-barrel domain"/>
    <property type="match status" value="1"/>
</dbReference>
<gene>
    <name evidence="11" type="ORF">GCM10009102_32700</name>
</gene>
<evidence type="ECO:0000313" key="12">
    <source>
        <dbReference type="Proteomes" id="UP001500238"/>
    </source>
</evidence>
<keyword evidence="5" id="KW-0998">Cell outer membrane</keyword>
<evidence type="ECO:0000256" key="5">
    <source>
        <dbReference type="ARBA" id="ARBA00023237"/>
    </source>
</evidence>
<dbReference type="Pfam" id="PF00593">
    <property type="entry name" value="TonB_dep_Rec_b-barrel"/>
    <property type="match status" value="1"/>
</dbReference>
<reference evidence="12" key="1">
    <citation type="journal article" date="2019" name="Int. J. Syst. Evol. Microbiol.">
        <title>The Global Catalogue of Microorganisms (GCM) 10K type strain sequencing project: providing services to taxonomists for standard genome sequencing and annotation.</title>
        <authorList>
            <consortium name="The Broad Institute Genomics Platform"/>
            <consortium name="The Broad Institute Genome Sequencing Center for Infectious Disease"/>
            <person name="Wu L."/>
            <person name="Ma J."/>
        </authorList>
    </citation>
    <scope>NUCLEOTIDE SEQUENCE [LARGE SCALE GENOMIC DNA]</scope>
    <source>
        <strain evidence="12">JCM 14603</strain>
    </source>
</reference>
<evidence type="ECO:0000256" key="6">
    <source>
        <dbReference type="RuleBase" id="RU003357"/>
    </source>
</evidence>
<dbReference type="PANTHER" id="PTHR40980:SF3">
    <property type="entry name" value="TONB-DEPENDENT RECEPTOR-LIKE BETA-BARREL DOMAIN-CONTAINING PROTEIN"/>
    <property type="match status" value="1"/>
</dbReference>
<dbReference type="InterPro" id="IPR036942">
    <property type="entry name" value="Beta-barrel_TonB_sf"/>
</dbReference>
<evidence type="ECO:0000259" key="10">
    <source>
        <dbReference type="Pfam" id="PF07715"/>
    </source>
</evidence>
<dbReference type="Proteomes" id="UP001500238">
    <property type="component" value="Unassembled WGS sequence"/>
</dbReference>
<dbReference type="PROSITE" id="PS01156">
    <property type="entry name" value="TONB_DEPENDENT_REC_2"/>
    <property type="match status" value="1"/>
</dbReference>
<organism evidence="11 12">
    <name type="scientific">Sphingomonas insulae</name>
    <dbReference type="NCBI Taxonomy" id="424800"/>
    <lineage>
        <taxon>Bacteria</taxon>
        <taxon>Pseudomonadati</taxon>
        <taxon>Pseudomonadota</taxon>
        <taxon>Alphaproteobacteria</taxon>
        <taxon>Sphingomonadales</taxon>
        <taxon>Sphingomonadaceae</taxon>
        <taxon>Sphingomonas</taxon>
    </lineage>
</organism>
<dbReference type="InterPro" id="IPR012910">
    <property type="entry name" value="Plug_dom"/>
</dbReference>
<keyword evidence="12" id="KW-1185">Reference proteome</keyword>
<dbReference type="Gene3D" id="2.170.130.10">
    <property type="entry name" value="TonB-dependent receptor, plug domain"/>
    <property type="match status" value="1"/>
</dbReference>
<comment type="subcellular location">
    <subcellularLocation>
        <location evidence="1 6">Cell outer membrane</location>
    </subcellularLocation>
</comment>
<evidence type="ECO:0000256" key="7">
    <source>
        <dbReference type="SAM" id="MobiDB-lite"/>
    </source>
</evidence>
<feature type="compositionally biased region" description="Polar residues" evidence="7">
    <location>
        <begin position="74"/>
        <end position="86"/>
    </location>
</feature>
<evidence type="ECO:0000256" key="1">
    <source>
        <dbReference type="ARBA" id="ARBA00004442"/>
    </source>
</evidence>
<protein>
    <recommendedName>
        <fullName evidence="13">TonB-dependent receptor</fullName>
    </recommendedName>
</protein>
<comment type="similarity">
    <text evidence="6">Belongs to the TonB-dependent receptor family.</text>
</comment>
<proteinExistence type="inferred from homology"/>
<sequence>MTYKTTALTRVGASLGAIALASLFAGTAGAQVQAPAAAVPAQQQQQPVVPGSDPAVDTSGNPTLTPAPDGPSRANDTGPDTTQTAATAGEANGEDSAQDIVVTGFRASIQSSLNDKRYSDVQIDAINAQDIADFPDANLAESLQRLPGVSIDRDNGEGRGITVRGLGGDFNRTRLNGIEALSTAGSNDAGTSPNRSRSFDYSTFASELFSSLKVQKTPSAETDEGSLGATIDLETGRPFDFKGTRIGGSATASYNENSKKTNPRLAGLASFRFGADKRMGFLFSGAYNKTVNVIDQYNRGVGASDYLYRSSQFVGEGTPQRAGFSAPVGTINYANPDATAFQTGSDPVAYAKLYPGAPYNTPGRFDDSTVRIPALPALTHQVVRNQRLGLTGAYQWDVTDKTRLSIDGLYSRFHNESENNQLSPVGLNRNNTNAAYNTANGRLTPTAARAAYPGLCTPSAGSAITVAQDCGQATYGTTPAFATAFDAQGRLVSSVLGSAAVVPGAVSPTNANIFSTNPFNLDPYDYYNNPNSVGYIPSSNGLAYRGQLIGRPGVDVLDANVTNGLADYLKLRNVDMRSAVDYSEYTTKFWQGTARLDHEFTDNFKMTAIYGQSKSVNYSTGLLVEFNRMDSPQTFTFDDRAGGQMPLMDFGFDVADPANWQTVKGFSAIRHYERYVRNTYEAIRADFDWRVNDQFNIGFGGTLRRFGFATSQGERNIDTLNPTLLEAGSTTAANSKVVPFGQGLQTPAGTVSSFLVPDLDKFNNLLGFQCDCINKYGDWRLTTKRNGGSANFGVDEYDKGLYLQFDFNTEIFGRSLRGNAGTRVAFTGVRSTGTSQAGRPIIGRNDYTDWLPSLNLNYEIIPNLILRLGASKVMARPLLGNLSPTITSISIPSNGDNQGASFTIGNPQLAPFRSSNIDLSAEWYFTRSSLLSVAAFKKDIANFPQTVLFAAPLSQFVDDATRQAIRAQYTNVNQLAYLDANNPFIARQYRDAPGGYIKGLEFNFQQNLTFLPWAFRNLGVLFNYTHIKSELNYILDPGAVSGTGVQTRPQVLGKGPFLGVSPDAINATLFYENKAFRARVSVAQRTGYSTAYPLAAGSCSPGLTTIGSGTVETVGCDSPLINDFAFSRSTTNVDASINVNLMKGLSISAEGLNLTNQTSNRYAYDGQEAVSQYGSSGRVYRVGARFSF</sequence>
<evidence type="ECO:0000256" key="4">
    <source>
        <dbReference type="ARBA" id="ARBA00023136"/>
    </source>
</evidence>
<keyword evidence="2 8" id="KW-0732">Signal</keyword>
<evidence type="ECO:0008006" key="13">
    <source>
        <dbReference type="Google" id="ProtNLM"/>
    </source>
</evidence>
<feature type="chain" id="PRO_5047357293" description="TonB-dependent receptor" evidence="8">
    <location>
        <begin position="31"/>
        <end position="1188"/>
    </location>
</feature>
<feature type="compositionally biased region" description="Low complexity" evidence="7">
    <location>
        <begin position="41"/>
        <end position="51"/>
    </location>
</feature>
<dbReference type="InterPro" id="IPR000531">
    <property type="entry name" value="Beta-barrel_TonB"/>
</dbReference>
<keyword evidence="3 6" id="KW-0798">TonB box</keyword>
<comment type="caution">
    <text evidence="11">The sequence shown here is derived from an EMBL/GenBank/DDBJ whole genome shotgun (WGS) entry which is preliminary data.</text>
</comment>
<dbReference type="EMBL" id="BAAAES010000012">
    <property type="protein sequence ID" value="GAA0677415.1"/>
    <property type="molecule type" value="Genomic_DNA"/>
</dbReference>
<feature type="domain" description="TonB-dependent receptor plug" evidence="10">
    <location>
        <begin position="117"/>
        <end position="229"/>
    </location>
</feature>
<dbReference type="Pfam" id="PF07715">
    <property type="entry name" value="Plug"/>
    <property type="match status" value="1"/>
</dbReference>
<evidence type="ECO:0000259" key="9">
    <source>
        <dbReference type="Pfam" id="PF00593"/>
    </source>
</evidence>
<dbReference type="SUPFAM" id="SSF56935">
    <property type="entry name" value="Porins"/>
    <property type="match status" value="1"/>
</dbReference>
<evidence type="ECO:0000313" key="11">
    <source>
        <dbReference type="EMBL" id="GAA0677415.1"/>
    </source>
</evidence>
<dbReference type="InterPro" id="IPR010917">
    <property type="entry name" value="TonB_rcpt_CS"/>
</dbReference>
<feature type="region of interest" description="Disordered" evidence="7">
    <location>
        <begin position="41"/>
        <end position="97"/>
    </location>
</feature>
<name>A0ABP3T4W1_9SPHN</name>